<proteinExistence type="predicted"/>
<organism evidence="1 2">
    <name type="scientific">Mucilaginibacter roseus</name>
    <dbReference type="NCBI Taxonomy" id="1528868"/>
    <lineage>
        <taxon>Bacteria</taxon>
        <taxon>Pseudomonadati</taxon>
        <taxon>Bacteroidota</taxon>
        <taxon>Sphingobacteriia</taxon>
        <taxon>Sphingobacteriales</taxon>
        <taxon>Sphingobacteriaceae</taxon>
        <taxon>Mucilaginibacter</taxon>
    </lineage>
</organism>
<dbReference type="PANTHER" id="PTHR39186:SF1">
    <property type="entry name" value="DUF2071 DOMAIN-CONTAINING PROTEIN"/>
    <property type="match status" value="1"/>
</dbReference>
<sequence length="247" mass="28690">MAKIKFLTATWKNLVMLNYEVDSEILKPYLPAATELDLWQGKCLVSMVGFLFLDTRVLGVKWPGHVNFEEVNLRFYVRHFDGKEWKRGTVFVSEIVPKPMIPLIANTLYKEHYRRLPMRHQIASVDADHTSYLYEWKLNGRWNKLGATVSNNFIPMTAGSAEEFILEHYWGYNRRSDVNSMEYQVEHEPWRIGEVTDFVFDADVKALYGATFEPYLTVRPQSAFFAEGSEINVRAASRLMIAPILPK</sequence>
<dbReference type="Proteomes" id="UP001199919">
    <property type="component" value="Unassembled WGS sequence"/>
</dbReference>
<gene>
    <name evidence="1" type="ORF">LT679_13570</name>
</gene>
<keyword evidence="2" id="KW-1185">Reference proteome</keyword>
<dbReference type="PANTHER" id="PTHR39186">
    <property type="entry name" value="DUF2071 FAMILY PROTEIN"/>
    <property type="match status" value="1"/>
</dbReference>
<name>A0ABS8U4R7_9SPHI</name>
<dbReference type="RefSeq" id="WP_232178146.1">
    <property type="nucleotide sequence ID" value="NZ_JAJPWV010000004.1"/>
</dbReference>
<evidence type="ECO:0000313" key="1">
    <source>
        <dbReference type="EMBL" id="MCD8741637.1"/>
    </source>
</evidence>
<dbReference type="Pfam" id="PF09844">
    <property type="entry name" value="DUF2071"/>
    <property type="match status" value="1"/>
</dbReference>
<dbReference type="InterPro" id="IPR018644">
    <property type="entry name" value="DUF2071"/>
</dbReference>
<accession>A0ABS8U4R7</accession>
<dbReference type="EMBL" id="JAJPWV010000004">
    <property type="protein sequence ID" value="MCD8741637.1"/>
    <property type="molecule type" value="Genomic_DNA"/>
</dbReference>
<reference evidence="1 2" key="1">
    <citation type="submission" date="2021-12" db="EMBL/GenBank/DDBJ databases">
        <title>Mucilaginibacter roseus genome.</title>
        <authorList>
            <person name="Ferreira J.R."/>
            <person name="Newman J.D."/>
        </authorList>
    </citation>
    <scope>NUCLEOTIDE SEQUENCE [LARGE SCALE GENOMIC DNA]</scope>
    <source>
        <strain evidence="1 2">LMG 28454</strain>
    </source>
</reference>
<protein>
    <submittedName>
        <fullName evidence="1">DUF2071 domain-containing protein</fullName>
    </submittedName>
</protein>
<comment type="caution">
    <text evidence="1">The sequence shown here is derived from an EMBL/GenBank/DDBJ whole genome shotgun (WGS) entry which is preliminary data.</text>
</comment>
<evidence type="ECO:0000313" key="2">
    <source>
        <dbReference type="Proteomes" id="UP001199919"/>
    </source>
</evidence>